<dbReference type="Gene3D" id="3.10.310.10">
    <property type="entry name" value="Diaminopimelate Epimerase, Chain A, domain 1"/>
    <property type="match status" value="2"/>
</dbReference>
<accession>A0A1H4PWM5</accession>
<keyword evidence="4" id="KW-1185">Reference proteome</keyword>
<keyword evidence="2" id="KW-0413">Isomerase</keyword>
<evidence type="ECO:0000256" key="1">
    <source>
        <dbReference type="ARBA" id="ARBA00007673"/>
    </source>
</evidence>
<dbReference type="PANTHER" id="PTHR43709">
    <property type="entry name" value="ACONITATE ISOMERASE-RELATED"/>
    <property type="match status" value="1"/>
</dbReference>
<dbReference type="PANTHER" id="PTHR43709:SF3">
    <property type="entry name" value="ISOMERASE YBHH-RELATED"/>
    <property type="match status" value="1"/>
</dbReference>
<proteinExistence type="inferred from homology"/>
<dbReference type="InterPro" id="IPR007400">
    <property type="entry name" value="PrpF-like"/>
</dbReference>
<dbReference type="SUPFAM" id="SSF54506">
    <property type="entry name" value="Diaminopimelate epimerase-like"/>
    <property type="match status" value="2"/>
</dbReference>
<dbReference type="InterPro" id="IPR047687">
    <property type="entry name" value="OMA_tautomer-like"/>
</dbReference>
<dbReference type="RefSeq" id="WP_092315521.1">
    <property type="nucleotide sequence ID" value="NZ_FNTJ01000001.1"/>
</dbReference>
<dbReference type="AlphaFoldDB" id="A0A1H4PWM5"/>
<evidence type="ECO:0000313" key="3">
    <source>
        <dbReference type="EMBL" id="SEC11710.1"/>
    </source>
</evidence>
<name>A0A1H4PWM5_9PSED</name>
<evidence type="ECO:0008006" key="5">
    <source>
        <dbReference type="Google" id="ProtNLM"/>
    </source>
</evidence>
<gene>
    <name evidence="3" type="ORF">SAMN05216178_3511</name>
</gene>
<protein>
    <recommendedName>
        <fullName evidence="5">4-oxalomesaconate tautomerase</fullName>
    </recommendedName>
</protein>
<dbReference type="Pfam" id="PF04303">
    <property type="entry name" value="PrpF"/>
    <property type="match status" value="1"/>
</dbReference>
<sequence>MQRIPCVLMRGGTSKGPFFLAWDLPVAVAERDELLLNLMGSGHELEIDGIGGGSPQTSKVAIVSPSLHPEADVDYLFVQVMVSQRRVDTAPNCGNMLCAVGPFAIEQGLVKATGAQTQVRIRNLNTGTLVNAQVQTPDGQVSYEGDTTIDGVPGSAAPVALTFLDAAGSKTGQLFPTGQPQDLIDGIAVTCIDMAMPMVLVQAACLGKRGDESPAELDADSDFLQRLESLRLKAGLAMGLGDVSDKVIPKPVLVSPARAGGTLAVRYFMPHNCHRALAITGSIGLATACVTEGSVVAEMLGGVGEPRLQKVRVEHPSGSIDVVLSYTGKNAETIRASVVRTARRLFSGYVYAPASQRLAG</sequence>
<evidence type="ECO:0000256" key="2">
    <source>
        <dbReference type="ARBA" id="ARBA00023235"/>
    </source>
</evidence>
<comment type="similarity">
    <text evidence="1">Belongs to the PrpF family.</text>
</comment>
<dbReference type="EMBL" id="FNTJ01000001">
    <property type="protein sequence ID" value="SEC11710.1"/>
    <property type="molecule type" value="Genomic_DNA"/>
</dbReference>
<organism evidence="3 4">
    <name type="scientific">Pseudomonas saponiphila</name>
    <dbReference type="NCBI Taxonomy" id="556534"/>
    <lineage>
        <taxon>Bacteria</taxon>
        <taxon>Pseudomonadati</taxon>
        <taxon>Pseudomonadota</taxon>
        <taxon>Gammaproteobacteria</taxon>
        <taxon>Pseudomonadales</taxon>
        <taxon>Pseudomonadaceae</taxon>
        <taxon>Pseudomonas</taxon>
    </lineage>
</organism>
<dbReference type="NCBIfam" id="NF033377">
    <property type="entry name" value="OMA_tautomer"/>
    <property type="match status" value="1"/>
</dbReference>
<reference evidence="4" key="1">
    <citation type="submission" date="2016-10" db="EMBL/GenBank/DDBJ databases">
        <authorList>
            <person name="Varghese N."/>
            <person name="Submissions S."/>
        </authorList>
    </citation>
    <scope>NUCLEOTIDE SEQUENCE [LARGE SCALE GENOMIC DNA]</scope>
    <source>
        <strain evidence="4">DSM 9751</strain>
    </source>
</reference>
<dbReference type="GO" id="GO:0016853">
    <property type="term" value="F:isomerase activity"/>
    <property type="evidence" value="ECO:0007669"/>
    <property type="project" value="UniProtKB-KW"/>
</dbReference>
<evidence type="ECO:0000313" key="4">
    <source>
        <dbReference type="Proteomes" id="UP000198982"/>
    </source>
</evidence>
<dbReference type="Proteomes" id="UP000198982">
    <property type="component" value="Unassembled WGS sequence"/>
</dbReference>